<dbReference type="InterPro" id="IPR043519">
    <property type="entry name" value="NT_sf"/>
</dbReference>
<evidence type="ECO:0000313" key="1">
    <source>
        <dbReference type="EMBL" id="OHA00292.1"/>
    </source>
</evidence>
<dbReference type="STRING" id="1802271.A3C11_00785"/>
<evidence type="ECO:0008006" key="3">
    <source>
        <dbReference type="Google" id="ProtNLM"/>
    </source>
</evidence>
<protein>
    <recommendedName>
        <fullName evidence="3">Polymerase nucleotidyl transferase domain-containing protein</fullName>
    </recommendedName>
</protein>
<accession>A0A1G2KNV0</accession>
<evidence type="ECO:0000313" key="2">
    <source>
        <dbReference type="Proteomes" id="UP000177362"/>
    </source>
</evidence>
<dbReference type="EMBL" id="MHQJ01000052">
    <property type="protein sequence ID" value="OHA00292.1"/>
    <property type="molecule type" value="Genomic_DNA"/>
</dbReference>
<name>A0A1G2KNV0_9BACT</name>
<sequence length="252" mass="29103">MSDAALSFEEVLKTVEHDPNVLGFILLGSRGKGFENMMSDYDVGMVVKDEIAEEYKRKFDTQFKDMDMPVYGMTEFENYAQWGSPETVGERYDFAHCKILIDRTGEIQKIVEEKGKIPSAIQHDFVYNALDAYVNAVFRSVKAWKNKNPTGAQLEAATSIPFFLEALFGVYSRPRPYNAYLVKELEKYPLENLPWQPAELVQTLIAIIRTADLKTQQRLLKESEQFFREKGFGKMFDAWEGKDKWTMELQLS</sequence>
<comment type="caution">
    <text evidence="1">The sequence shown here is derived from an EMBL/GenBank/DDBJ whole genome shotgun (WGS) entry which is preliminary data.</text>
</comment>
<dbReference type="AlphaFoldDB" id="A0A1G2KNV0"/>
<reference evidence="1 2" key="1">
    <citation type="journal article" date="2016" name="Nat. Commun.">
        <title>Thousands of microbial genomes shed light on interconnected biogeochemical processes in an aquifer system.</title>
        <authorList>
            <person name="Anantharaman K."/>
            <person name="Brown C.T."/>
            <person name="Hug L.A."/>
            <person name="Sharon I."/>
            <person name="Castelle C.J."/>
            <person name="Probst A.J."/>
            <person name="Thomas B.C."/>
            <person name="Singh A."/>
            <person name="Wilkins M.J."/>
            <person name="Karaoz U."/>
            <person name="Brodie E.L."/>
            <person name="Williams K.H."/>
            <person name="Hubbard S.S."/>
            <person name="Banfield J.F."/>
        </authorList>
    </citation>
    <scope>NUCLEOTIDE SEQUENCE [LARGE SCALE GENOMIC DNA]</scope>
</reference>
<organism evidence="1 2">
    <name type="scientific">Candidatus Sungbacteria bacterium RIFCSPHIGHO2_02_FULL_49_12</name>
    <dbReference type="NCBI Taxonomy" id="1802271"/>
    <lineage>
        <taxon>Bacteria</taxon>
        <taxon>Candidatus Sungiibacteriota</taxon>
    </lineage>
</organism>
<gene>
    <name evidence="1" type="ORF">A3C11_00785</name>
</gene>
<dbReference type="Gene3D" id="3.30.460.10">
    <property type="entry name" value="Beta Polymerase, domain 2"/>
    <property type="match status" value="1"/>
</dbReference>
<proteinExistence type="predicted"/>
<dbReference type="Proteomes" id="UP000177362">
    <property type="component" value="Unassembled WGS sequence"/>
</dbReference>
<dbReference type="SUPFAM" id="SSF81301">
    <property type="entry name" value="Nucleotidyltransferase"/>
    <property type="match status" value="1"/>
</dbReference>